<dbReference type="SUPFAM" id="SSF54593">
    <property type="entry name" value="Glyoxalase/Bleomycin resistance protein/Dihydroxybiphenyl dioxygenase"/>
    <property type="match status" value="1"/>
</dbReference>
<dbReference type="CDD" id="cd06587">
    <property type="entry name" value="VOC"/>
    <property type="match status" value="1"/>
</dbReference>
<protein>
    <recommendedName>
        <fullName evidence="1">VOC domain-containing protein</fullName>
    </recommendedName>
</protein>
<comment type="caution">
    <text evidence="2">The sequence shown here is derived from an EMBL/GenBank/DDBJ whole genome shotgun (WGS) entry which is preliminary data.</text>
</comment>
<reference evidence="3" key="1">
    <citation type="submission" date="2016-07" db="EMBL/GenBank/DDBJ databases">
        <authorList>
            <person name="Florea S."/>
            <person name="Webb J.S."/>
            <person name="Jaromczyk J."/>
            <person name="Schardl C.L."/>
        </authorList>
    </citation>
    <scope>NUCLEOTIDE SEQUENCE [LARGE SCALE GENOMIC DNA]</scope>
    <source>
        <strain evidence="3">IPB1</strain>
    </source>
</reference>
<dbReference type="InterPro" id="IPR029068">
    <property type="entry name" value="Glyas_Bleomycin-R_OHBP_Dase"/>
</dbReference>
<dbReference type="Pfam" id="PF00903">
    <property type="entry name" value="Glyoxalase"/>
    <property type="match status" value="1"/>
</dbReference>
<dbReference type="EMBL" id="MAUJ01000002">
    <property type="protein sequence ID" value="OCQ22258.1"/>
    <property type="molecule type" value="Genomic_DNA"/>
</dbReference>
<dbReference type="AlphaFoldDB" id="A0A1C0TSL7"/>
<proteinExistence type="predicted"/>
<accession>A0A1C0TSL7</accession>
<dbReference type="Proteomes" id="UP000093366">
    <property type="component" value="Unassembled WGS sequence"/>
</dbReference>
<dbReference type="InterPro" id="IPR037523">
    <property type="entry name" value="VOC_core"/>
</dbReference>
<evidence type="ECO:0000259" key="1">
    <source>
        <dbReference type="PROSITE" id="PS51819"/>
    </source>
</evidence>
<gene>
    <name evidence="2" type="ORF">A7985_10780</name>
</gene>
<organism evidence="2 3">
    <name type="scientific">Pseudoalteromonas luteoviolacea</name>
    <dbReference type="NCBI Taxonomy" id="43657"/>
    <lineage>
        <taxon>Bacteria</taxon>
        <taxon>Pseudomonadati</taxon>
        <taxon>Pseudomonadota</taxon>
        <taxon>Gammaproteobacteria</taxon>
        <taxon>Alteromonadales</taxon>
        <taxon>Pseudoalteromonadaceae</taxon>
        <taxon>Pseudoalteromonas</taxon>
    </lineage>
</organism>
<feature type="domain" description="VOC" evidence="1">
    <location>
        <begin position="2"/>
        <end position="115"/>
    </location>
</feature>
<dbReference type="Gene3D" id="3.10.180.10">
    <property type="entry name" value="2,3-Dihydroxybiphenyl 1,2-Dioxygenase, domain 1"/>
    <property type="match status" value="1"/>
</dbReference>
<evidence type="ECO:0000313" key="2">
    <source>
        <dbReference type="EMBL" id="OCQ22258.1"/>
    </source>
</evidence>
<dbReference type="InterPro" id="IPR004360">
    <property type="entry name" value="Glyas_Fos-R_dOase_dom"/>
</dbReference>
<sequence length="117" mass="13045">MKLNAIRIPCTNLGESVEFYQHQLGLKWAFGGVVDAVIGFKLGEIDLILEPEEKGEFEASRYLGFSVEVTNIDVFYQQKKALGICFTGMPEIQLWGAKMTHIIDPSGNSFSVIEICN</sequence>
<evidence type="ECO:0000313" key="3">
    <source>
        <dbReference type="Proteomes" id="UP000093366"/>
    </source>
</evidence>
<name>A0A1C0TSL7_9GAMM</name>
<dbReference type="PROSITE" id="PS51819">
    <property type="entry name" value="VOC"/>
    <property type="match status" value="1"/>
</dbReference>
<dbReference type="RefSeq" id="WP_065790456.1">
    <property type="nucleotide sequence ID" value="NZ_MAUJ01000002.1"/>
</dbReference>
<dbReference type="OrthoDB" id="8685562at2"/>